<evidence type="ECO:0000256" key="10">
    <source>
        <dbReference type="ARBA" id="ARBA00023065"/>
    </source>
</evidence>
<evidence type="ECO:0000256" key="5">
    <source>
        <dbReference type="ARBA" id="ARBA00022448"/>
    </source>
</evidence>
<feature type="transmembrane region" description="Helical" evidence="13">
    <location>
        <begin position="24"/>
        <end position="47"/>
    </location>
</feature>
<dbReference type="GO" id="GO:0006811">
    <property type="term" value="P:monoatomic ion transport"/>
    <property type="evidence" value="ECO:0007669"/>
    <property type="project" value="UniProtKB-KW"/>
</dbReference>
<evidence type="ECO:0000313" key="14">
    <source>
        <dbReference type="EMBL" id="SHI77833.1"/>
    </source>
</evidence>
<dbReference type="PANTHER" id="PTHR43298">
    <property type="entry name" value="MULTIDRUG RESISTANCE PROTEIN NORM-RELATED"/>
    <property type="match status" value="1"/>
</dbReference>
<dbReference type="RefSeq" id="WP_243133191.1">
    <property type="nucleotide sequence ID" value="NZ_FQZP01000009.1"/>
</dbReference>
<feature type="transmembrane region" description="Helical" evidence="13">
    <location>
        <begin position="142"/>
        <end position="163"/>
    </location>
</feature>
<protein>
    <recommendedName>
        <fullName evidence="4">Probable multidrug resistance protein NorM</fullName>
    </recommendedName>
    <alternativeName>
        <fullName evidence="12">Multidrug-efflux transporter</fullName>
    </alternativeName>
</protein>
<keyword evidence="10" id="KW-0406">Ion transport</keyword>
<organism evidence="14 15">
    <name type="scientific">Thermoclostridium caenicola</name>
    <dbReference type="NCBI Taxonomy" id="659425"/>
    <lineage>
        <taxon>Bacteria</taxon>
        <taxon>Bacillati</taxon>
        <taxon>Bacillota</taxon>
        <taxon>Clostridia</taxon>
        <taxon>Eubacteriales</taxon>
        <taxon>Oscillospiraceae</taxon>
        <taxon>Thermoclostridium</taxon>
    </lineage>
</organism>
<comment type="function">
    <text evidence="1">Multidrug efflux pump.</text>
</comment>
<keyword evidence="11 13" id="KW-0472">Membrane</keyword>
<gene>
    <name evidence="14" type="ORF">SAMN05444373_100930</name>
</gene>
<evidence type="ECO:0000256" key="7">
    <source>
        <dbReference type="ARBA" id="ARBA00022475"/>
    </source>
</evidence>
<evidence type="ECO:0000256" key="9">
    <source>
        <dbReference type="ARBA" id="ARBA00022989"/>
    </source>
</evidence>
<evidence type="ECO:0000256" key="11">
    <source>
        <dbReference type="ARBA" id="ARBA00023136"/>
    </source>
</evidence>
<keyword evidence="9 13" id="KW-1133">Transmembrane helix</keyword>
<evidence type="ECO:0000256" key="13">
    <source>
        <dbReference type="SAM" id="Phobius"/>
    </source>
</evidence>
<evidence type="ECO:0000256" key="2">
    <source>
        <dbReference type="ARBA" id="ARBA00004651"/>
    </source>
</evidence>
<dbReference type="InterPro" id="IPR002528">
    <property type="entry name" value="MATE_fam"/>
</dbReference>
<comment type="subcellular location">
    <subcellularLocation>
        <location evidence="2">Cell membrane</location>
        <topology evidence="2">Multi-pass membrane protein</topology>
    </subcellularLocation>
</comment>
<dbReference type="EMBL" id="FQZP01000009">
    <property type="protein sequence ID" value="SHI77833.1"/>
    <property type="molecule type" value="Genomic_DNA"/>
</dbReference>
<evidence type="ECO:0000256" key="12">
    <source>
        <dbReference type="ARBA" id="ARBA00031636"/>
    </source>
</evidence>
<dbReference type="InterPro" id="IPR048279">
    <property type="entry name" value="MdtK-like"/>
</dbReference>
<dbReference type="Pfam" id="PF01554">
    <property type="entry name" value="MatE"/>
    <property type="match status" value="2"/>
</dbReference>
<comment type="similarity">
    <text evidence="3">Belongs to the multi antimicrobial extrusion (MATE) (TC 2.A.66.1) family.</text>
</comment>
<dbReference type="AlphaFoldDB" id="A0A1M6DXF4"/>
<name>A0A1M6DXF4_9FIRM</name>
<proteinExistence type="inferred from homology"/>
<dbReference type="GO" id="GO:0042910">
    <property type="term" value="F:xenobiotic transmembrane transporter activity"/>
    <property type="evidence" value="ECO:0007669"/>
    <property type="project" value="InterPro"/>
</dbReference>
<feature type="transmembrane region" description="Helical" evidence="13">
    <location>
        <begin position="206"/>
        <end position="226"/>
    </location>
</feature>
<feature type="transmembrane region" description="Helical" evidence="13">
    <location>
        <begin position="329"/>
        <end position="348"/>
    </location>
</feature>
<reference evidence="14 15" key="1">
    <citation type="submission" date="2016-11" db="EMBL/GenBank/DDBJ databases">
        <authorList>
            <person name="Varghese N."/>
            <person name="Submissions S."/>
        </authorList>
    </citation>
    <scope>NUCLEOTIDE SEQUENCE [LARGE SCALE GENOMIC DNA]</scope>
    <source>
        <strain evidence="14 15">DSM 19027</strain>
    </source>
</reference>
<dbReference type="CDD" id="cd13137">
    <property type="entry name" value="MATE_NorM_like"/>
    <property type="match status" value="1"/>
</dbReference>
<dbReference type="NCBIfam" id="TIGR00797">
    <property type="entry name" value="matE"/>
    <property type="match status" value="1"/>
</dbReference>
<feature type="transmembrane region" description="Helical" evidence="13">
    <location>
        <begin position="104"/>
        <end position="130"/>
    </location>
</feature>
<evidence type="ECO:0000256" key="1">
    <source>
        <dbReference type="ARBA" id="ARBA00003408"/>
    </source>
</evidence>
<evidence type="ECO:0000256" key="3">
    <source>
        <dbReference type="ARBA" id="ARBA00010199"/>
    </source>
</evidence>
<dbReference type="InterPro" id="IPR050222">
    <property type="entry name" value="MATE_MdtK"/>
</dbReference>
<dbReference type="PIRSF" id="PIRSF006603">
    <property type="entry name" value="DinF"/>
    <property type="match status" value="1"/>
</dbReference>
<dbReference type="GO" id="GO:0005886">
    <property type="term" value="C:plasma membrane"/>
    <property type="evidence" value="ECO:0007669"/>
    <property type="project" value="UniProtKB-SubCell"/>
</dbReference>
<evidence type="ECO:0000256" key="6">
    <source>
        <dbReference type="ARBA" id="ARBA00022449"/>
    </source>
</evidence>
<keyword evidence="5" id="KW-0813">Transport</keyword>
<accession>A0A1M6DXF4</accession>
<feature type="transmembrane region" description="Helical" evidence="13">
    <location>
        <begin position="67"/>
        <end position="92"/>
    </location>
</feature>
<dbReference type="PANTHER" id="PTHR43298:SF2">
    <property type="entry name" value="FMN_FAD EXPORTER YEEO-RELATED"/>
    <property type="match status" value="1"/>
</dbReference>
<dbReference type="GO" id="GO:0015297">
    <property type="term" value="F:antiporter activity"/>
    <property type="evidence" value="ECO:0007669"/>
    <property type="project" value="UniProtKB-KW"/>
</dbReference>
<sequence>MLRLISSLSHSVTRFFGQGLRREVISITWPAFIELVMSTFFGMVDMIMVGRLSSAAIAAVGLTNQPFMLLLAIFAAVNVGTTTLVAWNIGAGKPNKASEVTRQIIVLNIILGILVSIIGIVLARWIVLFMGAREDTLQDATVYFQIVSAGLMFQALTMGITAALRGAGQTKLPMYYNLGSNLLNVFGNYVLIYGKLGFPRLGVSGAAISTTLSRVVACIVGLYIVYSGKAIIHIGRATRFRFDFGIIKKVMSIGIPSALEQFVIQSGLMMFARTVSGLGTIHFAAHQIGLNISGLSFSSSMAFGVASTTLVGQSLGANDKEKARRCADVVHHMALVVAIFVGILFFLLSHPLARLYNKEAEVVVLAGMVLKILALIQPGQSTQLSIAGALRGAGDTMYPLYASIFGIWIFRVFVAYVFVNVFNWGLVGAWVAFVLDQTTRALIVYFRFRSGKWLDAKGKHLKESLKKEEV</sequence>
<evidence type="ECO:0000256" key="8">
    <source>
        <dbReference type="ARBA" id="ARBA00022692"/>
    </source>
</evidence>
<keyword evidence="7" id="KW-1003">Cell membrane</keyword>
<evidence type="ECO:0000256" key="4">
    <source>
        <dbReference type="ARBA" id="ARBA00020268"/>
    </source>
</evidence>
<keyword evidence="15" id="KW-1185">Reference proteome</keyword>
<evidence type="ECO:0000313" key="15">
    <source>
        <dbReference type="Proteomes" id="UP000324781"/>
    </source>
</evidence>
<dbReference type="Proteomes" id="UP000324781">
    <property type="component" value="Unassembled WGS sequence"/>
</dbReference>
<keyword evidence="8 13" id="KW-0812">Transmembrane</keyword>
<keyword evidence="6" id="KW-0050">Antiport</keyword>
<feature type="transmembrane region" description="Helical" evidence="13">
    <location>
        <begin position="175"/>
        <end position="194"/>
    </location>
</feature>